<sequence length="83" mass="9470">MASGWDGDGGGGNGNGNGTQWKTKAKTEKRNTVRENTVTYRLIDTEKSEEWVCQMKRSKTTATRRTDPIEDKGPFLERYDRTR</sequence>
<feature type="compositionally biased region" description="Gly residues" evidence="1">
    <location>
        <begin position="1"/>
        <end position="17"/>
    </location>
</feature>
<dbReference type="Proteomes" id="UP000054097">
    <property type="component" value="Unassembled WGS sequence"/>
</dbReference>
<dbReference type="EMBL" id="KN824283">
    <property type="protein sequence ID" value="KIM30798.1"/>
    <property type="molecule type" value="Genomic_DNA"/>
</dbReference>
<gene>
    <name evidence="2" type="ORF">M408DRAFT_270436</name>
</gene>
<accession>A0A0C2WXE3</accession>
<reference evidence="3" key="2">
    <citation type="submission" date="2015-01" db="EMBL/GenBank/DDBJ databases">
        <title>Evolutionary Origins and Diversification of the Mycorrhizal Mutualists.</title>
        <authorList>
            <consortium name="DOE Joint Genome Institute"/>
            <consortium name="Mycorrhizal Genomics Consortium"/>
            <person name="Kohler A."/>
            <person name="Kuo A."/>
            <person name="Nagy L.G."/>
            <person name="Floudas D."/>
            <person name="Copeland A."/>
            <person name="Barry K.W."/>
            <person name="Cichocki N."/>
            <person name="Veneault-Fourrey C."/>
            <person name="LaButti K."/>
            <person name="Lindquist E.A."/>
            <person name="Lipzen A."/>
            <person name="Lundell T."/>
            <person name="Morin E."/>
            <person name="Murat C."/>
            <person name="Riley R."/>
            <person name="Ohm R."/>
            <person name="Sun H."/>
            <person name="Tunlid A."/>
            <person name="Henrissat B."/>
            <person name="Grigoriev I.V."/>
            <person name="Hibbett D.S."/>
            <person name="Martin F."/>
        </authorList>
    </citation>
    <scope>NUCLEOTIDE SEQUENCE [LARGE SCALE GENOMIC DNA]</scope>
    <source>
        <strain evidence="3">MAFF 305830</strain>
    </source>
</reference>
<protein>
    <submittedName>
        <fullName evidence="2">Uncharacterized protein</fullName>
    </submittedName>
</protein>
<organism evidence="2 3">
    <name type="scientific">Serendipita vermifera MAFF 305830</name>
    <dbReference type="NCBI Taxonomy" id="933852"/>
    <lineage>
        <taxon>Eukaryota</taxon>
        <taxon>Fungi</taxon>
        <taxon>Dikarya</taxon>
        <taxon>Basidiomycota</taxon>
        <taxon>Agaricomycotina</taxon>
        <taxon>Agaricomycetes</taxon>
        <taxon>Sebacinales</taxon>
        <taxon>Serendipitaceae</taxon>
        <taxon>Serendipita</taxon>
    </lineage>
</organism>
<dbReference type="AlphaFoldDB" id="A0A0C2WXE3"/>
<dbReference type="HOGENOM" id="CLU_2544035_0_0_1"/>
<evidence type="ECO:0000256" key="1">
    <source>
        <dbReference type="SAM" id="MobiDB-lite"/>
    </source>
</evidence>
<name>A0A0C2WXE3_SERVB</name>
<feature type="region of interest" description="Disordered" evidence="1">
    <location>
        <begin position="1"/>
        <end position="32"/>
    </location>
</feature>
<proteinExistence type="predicted"/>
<evidence type="ECO:0000313" key="3">
    <source>
        <dbReference type="Proteomes" id="UP000054097"/>
    </source>
</evidence>
<feature type="region of interest" description="Disordered" evidence="1">
    <location>
        <begin position="55"/>
        <end position="83"/>
    </location>
</feature>
<feature type="compositionally biased region" description="Basic and acidic residues" evidence="1">
    <location>
        <begin position="64"/>
        <end position="83"/>
    </location>
</feature>
<evidence type="ECO:0000313" key="2">
    <source>
        <dbReference type="EMBL" id="KIM30798.1"/>
    </source>
</evidence>
<reference evidence="2 3" key="1">
    <citation type="submission" date="2014-04" db="EMBL/GenBank/DDBJ databases">
        <authorList>
            <consortium name="DOE Joint Genome Institute"/>
            <person name="Kuo A."/>
            <person name="Zuccaro A."/>
            <person name="Kohler A."/>
            <person name="Nagy L.G."/>
            <person name="Floudas D."/>
            <person name="Copeland A."/>
            <person name="Barry K.W."/>
            <person name="Cichocki N."/>
            <person name="Veneault-Fourrey C."/>
            <person name="LaButti K."/>
            <person name="Lindquist E.A."/>
            <person name="Lipzen A."/>
            <person name="Lundell T."/>
            <person name="Morin E."/>
            <person name="Murat C."/>
            <person name="Sun H."/>
            <person name="Tunlid A."/>
            <person name="Henrissat B."/>
            <person name="Grigoriev I.V."/>
            <person name="Hibbett D.S."/>
            <person name="Martin F."/>
            <person name="Nordberg H.P."/>
            <person name="Cantor M.N."/>
            <person name="Hua S.X."/>
        </authorList>
    </citation>
    <scope>NUCLEOTIDE SEQUENCE [LARGE SCALE GENOMIC DNA]</scope>
    <source>
        <strain evidence="2 3">MAFF 305830</strain>
    </source>
</reference>
<keyword evidence="3" id="KW-1185">Reference proteome</keyword>